<dbReference type="AlphaFoldDB" id="A0AA39TT18"/>
<feature type="region of interest" description="Disordered" evidence="1">
    <location>
        <begin position="83"/>
        <end position="124"/>
    </location>
</feature>
<proteinExistence type="predicted"/>
<gene>
    <name evidence="2" type="ORF">B0T14DRAFT_558578</name>
</gene>
<evidence type="ECO:0000313" key="2">
    <source>
        <dbReference type="EMBL" id="KAK0611702.1"/>
    </source>
</evidence>
<evidence type="ECO:0000256" key="1">
    <source>
        <dbReference type="SAM" id="MobiDB-lite"/>
    </source>
</evidence>
<reference evidence="2" key="1">
    <citation type="submission" date="2023-06" db="EMBL/GenBank/DDBJ databases">
        <title>Genome-scale phylogeny and comparative genomics of the fungal order Sordariales.</title>
        <authorList>
            <consortium name="Lawrence Berkeley National Laboratory"/>
            <person name="Hensen N."/>
            <person name="Bonometti L."/>
            <person name="Westerberg I."/>
            <person name="Brannstrom I.O."/>
            <person name="Guillou S."/>
            <person name="Cros-Aarteil S."/>
            <person name="Calhoun S."/>
            <person name="Haridas S."/>
            <person name="Kuo A."/>
            <person name="Mondo S."/>
            <person name="Pangilinan J."/>
            <person name="Riley R."/>
            <person name="Labutti K."/>
            <person name="Andreopoulos B."/>
            <person name="Lipzen A."/>
            <person name="Chen C."/>
            <person name="Yanf M."/>
            <person name="Daum C."/>
            <person name="Ng V."/>
            <person name="Clum A."/>
            <person name="Steindorff A."/>
            <person name="Ohm R."/>
            <person name="Martin F."/>
            <person name="Silar P."/>
            <person name="Natvig D."/>
            <person name="Lalanne C."/>
            <person name="Gautier V."/>
            <person name="Ament-Velasquez S.L."/>
            <person name="Kruys A."/>
            <person name="Hutchinson M.I."/>
            <person name="Powell A.J."/>
            <person name="Barry K."/>
            <person name="Miller A.N."/>
            <person name="Grigoriev I.V."/>
            <person name="Debuchy R."/>
            <person name="Gladieux P."/>
            <person name="Thoren M.H."/>
            <person name="Johannesson H."/>
        </authorList>
    </citation>
    <scope>NUCLEOTIDE SEQUENCE</scope>
    <source>
        <strain evidence="2">CBS 606.72</strain>
    </source>
</reference>
<feature type="non-terminal residue" evidence="2">
    <location>
        <position position="1"/>
    </location>
</feature>
<sequence>LCDRAARWLSLLRSREVIKGLATLVFRCETSLLARTLPSLLIVAFTNNQHEALNNRPPRPWCSCLGARPRLLRLRRLQLHGHHGSHRGHLHSPSRTHHSRPNHFNRTERHLQHHDRRSFKREQRRPGPNNLYCFDSAYINTEPGDWHSDRCCGCCCYPGRCLCCCVGFVRTYTQDKKG</sequence>
<comment type="caution">
    <text evidence="2">The sequence shown here is derived from an EMBL/GenBank/DDBJ whole genome shotgun (WGS) entry which is preliminary data.</text>
</comment>
<evidence type="ECO:0000313" key="3">
    <source>
        <dbReference type="Proteomes" id="UP001175000"/>
    </source>
</evidence>
<name>A0AA39TT18_9PEZI</name>
<feature type="compositionally biased region" description="Basic residues" evidence="1">
    <location>
        <begin position="83"/>
        <end position="103"/>
    </location>
</feature>
<keyword evidence="3" id="KW-1185">Reference proteome</keyword>
<dbReference type="EMBL" id="JAULSU010000007">
    <property type="protein sequence ID" value="KAK0611702.1"/>
    <property type="molecule type" value="Genomic_DNA"/>
</dbReference>
<dbReference type="Proteomes" id="UP001175000">
    <property type="component" value="Unassembled WGS sequence"/>
</dbReference>
<protein>
    <submittedName>
        <fullName evidence="2">Uncharacterized protein</fullName>
    </submittedName>
</protein>
<accession>A0AA39TT18</accession>
<organism evidence="2 3">
    <name type="scientific">Immersiella caudata</name>
    <dbReference type="NCBI Taxonomy" id="314043"/>
    <lineage>
        <taxon>Eukaryota</taxon>
        <taxon>Fungi</taxon>
        <taxon>Dikarya</taxon>
        <taxon>Ascomycota</taxon>
        <taxon>Pezizomycotina</taxon>
        <taxon>Sordariomycetes</taxon>
        <taxon>Sordariomycetidae</taxon>
        <taxon>Sordariales</taxon>
        <taxon>Lasiosphaeriaceae</taxon>
        <taxon>Immersiella</taxon>
    </lineage>
</organism>